<dbReference type="AlphaFoldDB" id="A0A919ARK3"/>
<gene>
    <name evidence="1" type="ORF">GCM10017044_15030</name>
</gene>
<dbReference type="Gene3D" id="1.10.287.1080">
    <property type="entry name" value="MazG-like"/>
    <property type="match status" value="1"/>
</dbReference>
<keyword evidence="2" id="KW-1185">Reference proteome</keyword>
<dbReference type="Proteomes" id="UP000630923">
    <property type="component" value="Unassembled WGS sequence"/>
</dbReference>
<dbReference type="SUPFAM" id="SSF101386">
    <property type="entry name" value="all-alpha NTP pyrophosphatases"/>
    <property type="match status" value="1"/>
</dbReference>
<evidence type="ECO:0000313" key="2">
    <source>
        <dbReference type="Proteomes" id="UP000630923"/>
    </source>
</evidence>
<reference evidence="1" key="1">
    <citation type="journal article" date="2014" name="Int. J. Syst. Evol. Microbiol.">
        <title>Complete genome sequence of Corynebacterium casei LMG S-19264T (=DSM 44701T), isolated from a smear-ripened cheese.</title>
        <authorList>
            <consortium name="US DOE Joint Genome Institute (JGI-PGF)"/>
            <person name="Walter F."/>
            <person name="Albersmeier A."/>
            <person name="Kalinowski J."/>
            <person name="Ruckert C."/>
        </authorList>
    </citation>
    <scope>NUCLEOTIDE SEQUENCE</scope>
    <source>
        <strain evidence="1">KCTC 42590</strain>
    </source>
</reference>
<evidence type="ECO:0000313" key="1">
    <source>
        <dbReference type="EMBL" id="GHF21099.1"/>
    </source>
</evidence>
<accession>A0A919ARK3</accession>
<dbReference type="EMBL" id="BNCI01000001">
    <property type="protein sequence ID" value="GHF21099.1"/>
    <property type="molecule type" value="Genomic_DNA"/>
</dbReference>
<organism evidence="1 2">
    <name type="scientific">Kordiimonas sediminis</name>
    <dbReference type="NCBI Taxonomy" id="1735581"/>
    <lineage>
        <taxon>Bacteria</taxon>
        <taxon>Pseudomonadati</taxon>
        <taxon>Pseudomonadota</taxon>
        <taxon>Alphaproteobacteria</taxon>
        <taxon>Kordiimonadales</taxon>
        <taxon>Kordiimonadaceae</taxon>
        <taxon>Kordiimonas</taxon>
    </lineage>
</organism>
<reference evidence="1" key="2">
    <citation type="submission" date="2020-09" db="EMBL/GenBank/DDBJ databases">
        <authorList>
            <person name="Sun Q."/>
            <person name="Kim S."/>
        </authorList>
    </citation>
    <scope>NUCLEOTIDE SEQUENCE</scope>
    <source>
        <strain evidence="1">KCTC 42590</strain>
    </source>
</reference>
<name>A0A919ARK3_9PROT</name>
<sequence>MPDTQPMPEPQSTPPAETQKTIADWANTAFGPVIDQTKLVDRAAIELTELREAVQAGQTNEIGHETADVLILLYRLLELNGLSVSQVLNDKMSINRQRTWERAGDGTGGHKA</sequence>
<dbReference type="RefSeq" id="WP_229819224.1">
    <property type="nucleotide sequence ID" value="NZ_BNCI01000001.1"/>
</dbReference>
<comment type="caution">
    <text evidence="1">The sequence shown here is derived from an EMBL/GenBank/DDBJ whole genome shotgun (WGS) entry which is preliminary data.</text>
</comment>
<protein>
    <recommendedName>
        <fullName evidence="3">Nucleotide pyrophosphohydrolase</fullName>
    </recommendedName>
</protein>
<evidence type="ECO:0008006" key="3">
    <source>
        <dbReference type="Google" id="ProtNLM"/>
    </source>
</evidence>
<proteinExistence type="predicted"/>